<sequence length="337" mass="39758">MSDFEKTPPDVRELLGKRISQLGLKLEGSPVERFVHQLQRELERKGLRRFRPVCYLTDEWGCPSGQPVIGVPFYLADPALARLERAMNDLEDEQEIMMYLRHEAGHAFNYAYRLYTTPEWRARFGPYNRRYRDHYRPVPFSRKHVRHIAGWYAQKHPDEDFAETFAVWLTPRSNWRRKYKSWPAIVKLRYVDRVARRVRDQDPAVSTGDFDITVEDMKVTVEQHYRRLTRQNGAAVNVALETDLADMFVTRGRRRKGIRPAWELVEENRLPLTDKITYWTGVKRPVVRALVERIARTCREQQLHAETGREAAYLVELTAYGTTLAMNYLTRGRFVQS</sequence>
<name>A0A538UC91_UNCEI</name>
<proteinExistence type="predicted"/>
<evidence type="ECO:0000313" key="2">
    <source>
        <dbReference type="Proteomes" id="UP000319771"/>
    </source>
</evidence>
<gene>
    <name evidence="1" type="ORF">E6K81_04890</name>
</gene>
<dbReference type="EMBL" id="VBPB01000072">
    <property type="protein sequence ID" value="TMQ73339.1"/>
    <property type="molecule type" value="Genomic_DNA"/>
</dbReference>
<dbReference type="Gene3D" id="3.40.390.70">
    <property type="match status" value="1"/>
</dbReference>
<accession>A0A538UC91</accession>
<evidence type="ECO:0000313" key="1">
    <source>
        <dbReference type="EMBL" id="TMQ73339.1"/>
    </source>
</evidence>
<comment type="caution">
    <text evidence="1">The sequence shown here is derived from an EMBL/GenBank/DDBJ whole genome shotgun (WGS) entry which is preliminary data.</text>
</comment>
<dbReference type="AlphaFoldDB" id="A0A538UC91"/>
<reference evidence="1 2" key="1">
    <citation type="journal article" date="2019" name="Nat. Microbiol.">
        <title>Mediterranean grassland soil C-N compound turnover is dependent on rainfall and depth, and is mediated by genomically divergent microorganisms.</title>
        <authorList>
            <person name="Diamond S."/>
            <person name="Andeer P.F."/>
            <person name="Li Z."/>
            <person name="Crits-Christoph A."/>
            <person name="Burstein D."/>
            <person name="Anantharaman K."/>
            <person name="Lane K.R."/>
            <person name="Thomas B.C."/>
            <person name="Pan C."/>
            <person name="Northen T.R."/>
            <person name="Banfield J.F."/>
        </authorList>
    </citation>
    <scope>NUCLEOTIDE SEQUENCE [LARGE SCALE GENOMIC DNA]</scope>
    <source>
        <strain evidence="1">WS_11</strain>
    </source>
</reference>
<evidence type="ECO:0008006" key="3">
    <source>
        <dbReference type="Google" id="ProtNLM"/>
    </source>
</evidence>
<dbReference type="Pfam" id="PF15887">
    <property type="entry name" value="Peptidase_Mx"/>
    <property type="match status" value="1"/>
</dbReference>
<protein>
    <recommendedName>
        <fullName evidence="3">Zinc-binding metallo-peptidase</fullName>
    </recommendedName>
</protein>
<organism evidence="1 2">
    <name type="scientific">Eiseniibacteriota bacterium</name>
    <dbReference type="NCBI Taxonomy" id="2212470"/>
    <lineage>
        <taxon>Bacteria</taxon>
        <taxon>Candidatus Eiseniibacteriota</taxon>
    </lineage>
</organism>
<dbReference type="InterPro" id="IPR031321">
    <property type="entry name" value="UCP012641"/>
</dbReference>
<dbReference type="Proteomes" id="UP000319771">
    <property type="component" value="Unassembled WGS sequence"/>
</dbReference>